<keyword evidence="2" id="KW-1185">Reference proteome</keyword>
<dbReference type="EMBL" id="JAFBMS010000002">
    <property type="protein sequence ID" value="KAG9354837.1"/>
    <property type="molecule type" value="Genomic_DNA"/>
</dbReference>
<sequence>MESRSMREGGKPKHLIKQQDDRRLMCEMMLEEVLFSVLGYKGEERSWLHRLLSDCTASGRELIGLPGLTAVFGLTSLQWLTSFDINLREMRMLNALSYE</sequence>
<comment type="caution">
    <text evidence="1">The sequence shown here is derived from an EMBL/GenBank/DDBJ whole genome shotgun (WGS) entry which is preliminary data.</text>
</comment>
<evidence type="ECO:0000313" key="2">
    <source>
        <dbReference type="Proteomes" id="UP000824540"/>
    </source>
</evidence>
<name>A0A8T2PTT2_9TELE</name>
<dbReference type="AlphaFoldDB" id="A0A8T2PTT2"/>
<gene>
    <name evidence="1" type="ORF">JZ751_001550</name>
</gene>
<proteinExistence type="predicted"/>
<reference evidence="1" key="1">
    <citation type="thesis" date="2021" institute="BYU ScholarsArchive" country="Provo, UT, USA">
        <title>Applications of and Algorithms for Genome Assembly and Genomic Analyses with an Emphasis on Marine Teleosts.</title>
        <authorList>
            <person name="Pickett B.D."/>
        </authorList>
    </citation>
    <scope>NUCLEOTIDE SEQUENCE</scope>
    <source>
        <strain evidence="1">HI-2016</strain>
    </source>
</reference>
<dbReference type="Proteomes" id="UP000824540">
    <property type="component" value="Unassembled WGS sequence"/>
</dbReference>
<organism evidence="1 2">
    <name type="scientific">Albula glossodonta</name>
    <name type="common">roundjaw bonefish</name>
    <dbReference type="NCBI Taxonomy" id="121402"/>
    <lineage>
        <taxon>Eukaryota</taxon>
        <taxon>Metazoa</taxon>
        <taxon>Chordata</taxon>
        <taxon>Craniata</taxon>
        <taxon>Vertebrata</taxon>
        <taxon>Euteleostomi</taxon>
        <taxon>Actinopterygii</taxon>
        <taxon>Neopterygii</taxon>
        <taxon>Teleostei</taxon>
        <taxon>Albuliformes</taxon>
        <taxon>Albulidae</taxon>
        <taxon>Albula</taxon>
    </lineage>
</organism>
<protein>
    <submittedName>
        <fullName evidence="1">Uncharacterized protein</fullName>
    </submittedName>
</protein>
<accession>A0A8T2PTT2</accession>
<evidence type="ECO:0000313" key="1">
    <source>
        <dbReference type="EMBL" id="KAG9354837.1"/>
    </source>
</evidence>